<dbReference type="EnsemblMetazoa" id="Aqu2.1.00895_001">
    <property type="protein sequence ID" value="Aqu2.1.00895_001"/>
    <property type="gene ID" value="Aqu2.1.00895"/>
</dbReference>
<evidence type="ECO:0000313" key="2">
    <source>
        <dbReference type="EnsemblMetazoa" id="Aqu2.1.00895_001"/>
    </source>
</evidence>
<dbReference type="InParanoid" id="A0A1X7SFP2"/>
<organism evidence="2">
    <name type="scientific">Amphimedon queenslandica</name>
    <name type="common">Sponge</name>
    <dbReference type="NCBI Taxonomy" id="400682"/>
    <lineage>
        <taxon>Eukaryota</taxon>
        <taxon>Metazoa</taxon>
        <taxon>Porifera</taxon>
        <taxon>Demospongiae</taxon>
        <taxon>Heteroscleromorpha</taxon>
        <taxon>Haplosclerida</taxon>
        <taxon>Niphatidae</taxon>
        <taxon>Amphimedon</taxon>
    </lineage>
</organism>
<dbReference type="OrthoDB" id="416585at2759"/>
<accession>A0A1X7SFP2</accession>
<dbReference type="STRING" id="400682.A0A1X7SFP2"/>
<keyword evidence="1" id="KW-0812">Transmembrane</keyword>
<evidence type="ECO:0008006" key="3">
    <source>
        <dbReference type="Google" id="ProtNLM"/>
    </source>
</evidence>
<feature type="transmembrane region" description="Helical" evidence="1">
    <location>
        <begin position="23"/>
        <end position="45"/>
    </location>
</feature>
<keyword evidence="1" id="KW-1133">Transmembrane helix</keyword>
<keyword evidence="1" id="KW-0472">Membrane</keyword>
<proteinExistence type="predicted"/>
<dbReference type="AlphaFoldDB" id="A0A1X7SFP2"/>
<name>A0A1X7SFP2_AMPQE</name>
<evidence type="ECO:0000256" key="1">
    <source>
        <dbReference type="SAM" id="Phobius"/>
    </source>
</evidence>
<sequence length="119" mass="14193">MIVNNWHVIVDAYVRRTSIYSRIYFVIWWVLSETVINGILLGYLIEILSVTTIHLKDVFKDFDKKPRRKKLALVCLFIFVPQDLREMFRGEADYEGLDTFHSWNIFDATYKEKRGEAEN</sequence>
<reference evidence="2" key="1">
    <citation type="submission" date="2017-05" db="UniProtKB">
        <authorList>
            <consortium name="EnsemblMetazoa"/>
        </authorList>
    </citation>
    <scope>IDENTIFICATION</scope>
</reference>
<protein>
    <recommendedName>
        <fullName evidence="3">Ion transport domain-containing protein</fullName>
    </recommendedName>
</protein>